<dbReference type="GO" id="GO:0016301">
    <property type="term" value="F:kinase activity"/>
    <property type="evidence" value="ECO:0007669"/>
    <property type="project" value="UniProtKB-KW"/>
</dbReference>
<dbReference type="InterPro" id="IPR043129">
    <property type="entry name" value="ATPase_NBD"/>
</dbReference>
<dbReference type="SUPFAM" id="SSF53067">
    <property type="entry name" value="Actin-like ATPase domain"/>
    <property type="match status" value="1"/>
</dbReference>
<comment type="pathway">
    <text evidence="1">Amino-sugar metabolism; 1,6-anhydro-N-acetylmuramate degradation.</text>
</comment>
<comment type="pathway">
    <text evidence="1">Cell wall biogenesis; peptidoglycan recycling.</text>
</comment>
<dbReference type="Pfam" id="PF03702">
    <property type="entry name" value="AnmK"/>
    <property type="match status" value="1"/>
</dbReference>
<keyword evidence="1" id="KW-0547">Nucleotide-binding</keyword>
<dbReference type="EC" id="2.7.1.170" evidence="1"/>
<accession>D6XVX0</accession>
<evidence type="ECO:0000313" key="2">
    <source>
        <dbReference type="EMBL" id="ADH97743.1"/>
    </source>
</evidence>
<feature type="binding site" evidence="1">
    <location>
        <begin position="27"/>
        <end position="34"/>
    </location>
    <ligand>
        <name>ATP</name>
        <dbReference type="ChEBI" id="CHEBI:30616"/>
    </ligand>
</feature>
<dbReference type="CDD" id="cd24050">
    <property type="entry name" value="ASKHA_NBD_ANMK"/>
    <property type="match status" value="1"/>
</dbReference>
<dbReference type="PANTHER" id="PTHR30605">
    <property type="entry name" value="ANHYDRO-N-ACETYLMURAMIC ACID KINASE"/>
    <property type="match status" value="1"/>
</dbReference>
<keyword evidence="3" id="KW-1185">Reference proteome</keyword>
<dbReference type="eggNOG" id="COG2377">
    <property type="taxonomic scope" value="Bacteria"/>
</dbReference>
<dbReference type="Gene3D" id="3.30.420.40">
    <property type="match status" value="2"/>
</dbReference>
<name>D6XVX0_BACIE</name>
<dbReference type="EMBL" id="CP001791">
    <property type="protein sequence ID" value="ADH97743.1"/>
    <property type="molecule type" value="Genomic_DNA"/>
</dbReference>
<comment type="similarity">
    <text evidence="1">Belongs to the anhydro-N-acetylmuramic acid kinase family.</text>
</comment>
<keyword evidence="1" id="KW-0418">Kinase</keyword>
<protein>
    <recommendedName>
        <fullName evidence="1">Anhydro-N-acetylmuramic acid kinase</fullName>
        <ecNumber evidence="1">2.7.1.170</ecNumber>
    </recommendedName>
    <alternativeName>
        <fullName evidence="1">AnhMurNAc kinase</fullName>
    </alternativeName>
</protein>
<dbReference type="GO" id="GO:0016773">
    <property type="term" value="F:phosphotransferase activity, alcohol group as acceptor"/>
    <property type="evidence" value="ECO:0007669"/>
    <property type="project" value="UniProtKB-UniRule"/>
</dbReference>
<sequence length="398" mass="43900">MNNSTNVPKIELPIKKERVLAIGLMSGTSLDGIDAVFCEITGEGNTTDIHMIRFITLDYEDSLKQSILAQCNPETSSVDEICRLNTILGKRFAEAAKEVVKGTGWSIDQVDFISSHGQTIHHLPKERATLQIGELAVIAHETSCLTVGDFRPSDMAAGGEGAPLVPFSDALLFAHPVHNRFFLNIGGMSNYTLVPSQESNISGEMVTGSDIGPGNVWVDEMVKLITNGRQSYDRGGEIARSGVIIKRLLNKLIQEDMFYHEPFPKSTGREHYTVDKCRVYYDEGKSLGYSDEDLVTTMTAFTVMSISEAIRKLQEKGIMIDEIYVGGGGVHNQYMLDEIGNKVNIPVFNMERIGMDSDAKEAISFCVLGNEFLRFKHNNMPSVTNASSPKMMGKIVFP</sequence>
<dbReference type="GO" id="GO:0009254">
    <property type="term" value="P:peptidoglycan turnover"/>
    <property type="evidence" value="ECO:0007669"/>
    <property type="project" value="UniProtKB-UniRule"/>
</dbReference>
<keyword evidence="1" id="KW-0119">Carbohydrate metabolism</keyword>
<keyword evidence="1" id="KW-0067">ATP-binding</keyword>
<dbReference type="GO" id="GO:0006040">
    <property type="term" value="P:amino sugar metabolic process"/>
    <property type="evidence" value="ECO:0007669"/>
    <property type="project" value="InterPro"/>
</dbReference>
<dbReference type="STRING" id="439292.Bsel_0196"/>
<proteinExistence type="inferred from homology"/>
<dbReference type="AlphaFoldDB" id="D6XVX0"/>
<comment type="catalytic activity">
    <reaction evidence="1">
        <text>1,6-anhydro-N-acetyl-beta-muramate + ATP + H2O = N-acetyl-D-muramate 6-phosphate + ADP + H(+)</text>
        <dbReference type="Rhea" id="RHEA:24952"/>
        <dbReference type="ChEBI" id="CHEBI:15377"/>
        <dbReference type="ChEBI" id="CHEBI:15378"/>
        <dbReference type="ChEBI" id="CHEBI:30616"/>
        <dbReference type="ChEBI" id="CHEBI:58690"/>
        <dbReference type="ChEBI" id="CHEBI:58722"/>
        <dbReference type="ChEBI" id="CHEBI:456216"/>
        <dbReference type="EC" id="2.7.1.170"/>
    </reaction>
</comment>
<dbReference type="Proteomes" id="UP000000271">
    <property type="component" value="Chromosome"/>
</dbReference>
<reference evidence="2" key="1">
    <citation type="submission" date="2009-10" db="EMBL/GenBank/DDBJ databases">
        <title>Complete sequence of Bacillus selenitireducens MLS10.</title>
        <authorList>
            <consortium name="US DOE Joint Genome Institute"/>
            <person name="Lucas S."/>
            <person name="Copeland A."/>
            <person name="Lapidus A."/>
            <person name="Glavina del Rio T."/>
            <person name="Dalin E."/>
            <person name="Tice H."/>
            <person name="Bruce D."/>
            <person name="Goodwin L."/>
            <person name="Pitluck S."/>
            <person name="Sims D."/>
            <person name="Brettin T."/>
            <person name="Detter J.C."/>
            <person name="Han C."/>
            <person name="Larimer F."/>
            <person name="Land M."/>
            <person name="Hauser L."/>
            <person name="Kyrpides N."/>
            <person name="Ovchinnikova G."/>
            <person name="Stolz J."/>
        </authorList>
    </citation>
    <scope>NUCLEOTIDE SEQUENCE [LARGE SCALE GENOMIC DNA]</scope>
    <source>
        <strain evidence="2">MLS10</strain>
    </source>
</reference>
<evidence type="ECO:0000313" key="3">
    <source>
        <dbReference type="Proteomes" id="UP000000271"/>
    </source>
</evidence>
<dbReference type="NCBIfam" id="NF007148">
    <property type="entry name" value="PRK09585.3-2"/>
    <property type="match status" value="1"/>
</dbReference>
<dbReference type="RefSeq" id="WP_013171172.1">
    <property type="nucleotide sequence ID" value="NC_014219.1"/>
</dbReference>
<dbReference type="HOGENOM" id="CLU_038782_0_0_9"/>
<dbReference type="InterPro" id="IPR005338">
    <property type="entry name" value="Anhydro_N_Ac-Mur_kinase"/>
</dbReference>
<dbReference type="GO" id="GO:0097175">
    <property type="term" value="P:1,6-anhydro-N-acetyl-beta-muramic acid catabolic process"/>
    <property type="evidence" value="ECO:0007669"/>
    <property type="project" value="UniProtKB-UniRule"/>
</dbReference>
<dbReference type="PANTHER" id="PTHR30605:SF0">
    <property type="entry name" value="ANHYDRO-N-ACETYLMURAMIC ACID KINASE"/>
    <property type="match status" value="1"/>
</dbReference>
<evidence type="ECO:0000256" key="1">
    <source>
        <dbReference type="HAMAP-Rule" id="MF_01270"/>
    </source>
</evidence>
<gene>
    <name evidence="1" type="primary">anmK</name>
    <name evidence="2" type="ordered locus">Bsel_0196</name>
</gene>
<organism evidence="2 3">
    <name type="scientific">Bacillus selenitireducens (strain ATCC 700615 / DSM 15326 / MLS10)</name>
    <dbReference type="NCBI Taxonomy" id="439292"/>
    <lineage>
        <taxon>Bacteria</taxon>
        <taxon>Bacillati</taxon>
        <taxon>Bacillota</taxon>
        <taxon>Bacilli</taxon>
        <taxon>Bacillales</taxon>
        <taxon>Bacillaceae</taxon>
        <taxon>Salisediminibacterium</taxon>
    </lineage>
</organism>
<dbReference type="UniPathway" id="UPA00343"/>
<comment type="function">
    <text evidence="1">Catalyzes the specific phosphorylation of 1,6-anhydro-N-acetylmuramic acid (anhMurNAc) with the simultaneous cleavage of the 1,6-anhydro ring, generating MurNAc-6-P. Is required for the utilization of anhMurNAc either imported from the medium or derived from its own cell wall murein, and thus plays a role in cell wall recycling.</text>
</comment>
<dbReference type="HAMAP" id="MF_01270">
    <property type="entry name" value="AnhMurNAc_kinase"/>
    <property type="match status" value="1"/>
</dbReference>
<dbReference type="GO" id="GO:0005524">
    <property type="term" value="F:ATP binding"/>
    <property type="evidence" value="ECO:0007669"/>
    <property type="project" value="UniProtKB-UniRule"/>
</dbReference>
<dbReference type="UniPathway" id="UPA00544"/>
<dbReference type="KEGG" id="bse:Bsel_0196"/>
<keyword evidence="1" id="KW-0808">Transferase</keyword>